<sequence length="199" mass="22317">MAENGGDQYVGILKFYTSYVMFSFYSFIPIINFSQNDEKQPLLRSANTTINYQTIFRIPYAHVLRDDKIAIESSNIADANNSNTYWLFNGVIPDPTYEKGMSHTSCFAFDDVNVSTPVVIATKTTNGHFLFERLFQINHVNAVNPSGAIRMHPTNHTKAMASNTVSMARPFDEFLVDTSESNSSLDVQNNSATTKSDKD</sequence>
<keyword evidence="1" id="KW-0472">Membrane</keyword>
<dbReference type="Proteomes" id="UP000663842">
    <property type="component" value="Unassembled WGS sequence"/>
</dbReference>
<evidence type="ECO:0000313" key="2">
    <source>
        <dbReference type="EMBL" id="CAF3727258.1"/>
    </source>
</evidence>
<comment type="caution">
    <text evidence="2">The sequence shown here is derived from an EMBL/GenBank/DDBJ whole genome shotgun (WGS) entry which is preliminary data.</text>
</comment>
<evidence type="ECO:0000313" key="3">
    <source>
        <dbReference type="Proteomes" id="UP000663842"/>
    </source>
</evidence>
<name>A0A818WQY1_9BILA</name>
<reference evidence="2" key="1">
    <citation type="submission" date="2021-02" db="EMBL/GenBank/DDBJ databases">
        <authorList>
            <person name="Nowell W R."/>
        </authorList>
    </citation>
    <scope>NUCLEOTIDE SEQUENCE</scope>
</reference>
<keyword evidence="1" id="KW-0812">Transmembrane</keyword>
<feature type="transmembrane region" description="Helical" evidence="1">
    <location>
        <begin position="15"/>
        <end position="34"/>
    </location>
</feature>
<organism evidence="2 3">
    <name type="scientific">Rotaria magnacalcarata</name>
    <dbReference type="NCBI Taxonomy" id="392030"/>
    <lineage>
        <taxon>Eukaryota</taxon>
        <taxon>Metazoa</taxon>
        <taxon>Spiralia</taxon>
        <taxon>Gnathifera</taxon>
        <taxon>Rotifera</taxon>
        <taxon>Eurotatoria</taxon>
        <taxon>Bdelloidea</taxon>
        <taxon>Philodinida</taxon>
        <taxon>Philodinidae</taxon>
        <taxon>Rotaria</taxon>
    </lineage>
</organism>
<dbReference type="AlphaFoldDB" id="A0A818WQY1"/>
<evidence type="ECO:0000256" key="1">
    <source>
        <dbReference type="SAM" id="Phobius"/>
    </source>
</evidence>
<accession>A0A818WQY1</accession>
<protein>
    <submittedName>
        <fullName evidence="2">Uncharacterized protein</fullName>
    </submittedName>
</protein>
<proteinExistence type="predicted"/>
<gene>
    <name evidence="2" type="ORF">UXM345_LOCUS594</name>
</gene>
<keyword evidence="1" id="KW-1133">Transmembrane helix</keyword>
<dbReference type="EMBL" id="CAJOBF010000026">
    <property type="protein sequence ID" value="CAF3727258.1"/>
    <property type="molecule type" value="Genomic_DNA"/>
</dbReference>